<gene>
    <name evidence="2" type="ORF">ABT57_17855</name>
</gene>
<organism evidence="2 3">
    <name type="scientific">Photobacterium ganghwense</name>
    <dbReference type="NCBI Taxonomy" id="320778"/>
    <lineage>
        <taxon>Bacteria</taxon>
        <taxon>Pseudomonadati</taxon>
        <taxon>Pseudomonadota</taxon>
        <taxon>Gammaproteobacteria</taxon>
        <taxon>Vibrionales</taxon>
        <taxon>Vibrionaceae</taxon>
        <taxon>Photobacterium</taxon>
    </lineage>
</organism>
<proteinExistence type="predicted"/>
<dbReference type="OrthoDB" id="5831128at2"/>
<comment type="caution">
    <text evidence="2">The sequence shown here is derived from an EMBL/GenBank/DDBJ whole genome shotgun (WGS) entry which is preliminary data.</text>
</comment>
<dbReference type="EMBL" id="LDOU01000017">
    <property type="protein sequence ID" value="KLV07329.1"/>
    <property type="molecule type" value="Genomic_DNA"/>
</dbReference>
<dbReference type="PATRIC" id="fig|320778.3.peg.3881"/>
<dbReference type="AlphaFoldDB" id="A0A0J1H6J6"/>
<dbReference type="Proteomes" id="UP000035909">
    <property type="component" value="Unassembled WGS sequence"/>
</dbReference>
<reference evidence="2 3" key="1">
    <citation type="submission" date="2015-05" db="EMBL/GenBank/DDBJ databases">
        <title>Photobacterium galathea sp. nov.</title>
        <authorList>
            <person name="Machado H."/>
            <person name="Gram L."/>
        </authorList>
    </citation>
    <scope>NUCLEOTIDE SEQUENCE [LARGE SCALE GENOMIC DNA]</scope>
    <source>
        <strain evidence="2 3">DSM 22954</strain>
    </source>
</reference>
<evidence type="ECO:0008006" key="4">
    <source>
        <dbReference type="Google" id="ProtNLM"/>
    </source>
</evidence>
<name>A0A0J1H6J6_9GAMM</name>
<protein>
    <recommendedName>
        <fullName evidence="4">YvrJ family protein</fullName>
    </recommendedName>
</protein>
<accession>A0A0J1H6J6</accession>
<feature type="coiled-coil region" evidence="1">
    <location>
        <begin position="28"/>
        <end position="55"/>
    </location>
</feature>
<dbReference type="RefSeq" id="WP_047886635.1">
    <property type="nucleotide sequence ID" value="NZ_LDOU01000017.1"/>
</dbReference>
<evidence type="ECO:0000313" key="3">
    <source>
        <dbReference type="Proteomes" id="UP000035909"/>
    </source>
</evidence>
<evidence type="ECO:0000313" key="2">
    <source>
        <dbReference type="EMBL" id="KLV07329.1"/>
    </source>
</evidence>
<sequence length="62" mass="7221">MGELIKLFAELGVTPPTLIMCYLLFRAVKAHESVLGELKEMLQLHEKRIMKLEWRVTPNQEP</sequence>
<dbReference type="STRING" id="320778.ABT57_17855"/>
<keyword evidence="3" id="KW-1185">Reference proteome</keyword>
<keyword evidence="1" id="KW-0175">Coiled coil</keyword>
<evidence type="ECO:0000256" key="1">
    <source>
        <dbReference type="SAM" id="Coils"/>
    </source>
</evidence>